<organism evidence="1 2">
    <name type="scientific">Paraburkholderia ferrariae</name>
    <dbReference type="NCBI Taxonomy" id="386056"/>
    <lineage>
        <taxon>Bacteria</taxon>
        <taxon>Pseudomonadati</taxon>
        <taxon>Pseudomonadota</taxon>
        <taxon>Betaproteobacteria</taxon>
        <taxon>Burkholderiales</taxon>
        <taxon>Burkholderiaceae</taxon>
        <taxon>Paraburkholderia</taxon>
    </lineage>
</organism>
<gene>
    <name evidence="1" type="primary">tssJ</name>
    <name evidence="1" type="ORF">VSR73_16905</name>
</gene>
<dbReference type="Pfam" id="PF12790">
    <property type="entry name" value="T6SS-SciN"/>
    <property type="match status" value="1"/>
</dbReference>
<dbReference type="NCBIfam" id="TIGR03352">
    <property type="entry name" value="VI_chp_3"/>
    <property type="match status" value="1"/>
</dbReference>
<comment type="caution">
    <text evidence="1">The sequence shown here is derived from an EMBL/GenBank/DDBJ whole genome shotgun (WGS) entry which is preliminary data.</text>
</comment>
<name>A0ABU9RSP8_9BURK</name>
<protein>
    <submittedName>
        <fullName evidence="1">Type VI secretion system lipoprotein TssJ</fullName>
    </submittedName>
</protein>
<dbReference type="InterPro" id="IPR038706">
    <property type="entry name" value="Type_VI_SciN-like_sf"/>
</dbReference>
<dbReference type="Pfam" id="PF06996">
    <property type="entry name" value="T6SS_TssG"/>
    <property type="match status" value="1"/>
</dbReference>
<evidence type="ECO:0000313" key="1">
    <source>
        <dbReference type="EMBL" id="MEM5422739.1"/>
    </source>
</evidence>
<sequence length="377" mass="41034">MAAQQGRALPAMKPEEFPNLEPLVASLLARAPRMNFMQLCRLLEVSVPDRAGLGTRDTPEHEPVRFGSWPRVGFPAGEVAAVDFGDAADETARSVRPTVRTTFMGLYGVDSAVPPHMIDDIVLREEGHAGVVADRAFAGHRHDWHYQHGIGHASTASWLDHGAACRGRAHDYHSARCDRGVPRTGAQSLPESETHITGETMMSIRLAIATVASAFLLSACGAWQAVSDTSSSAWHAVFYKQVKVLNVDLSAREALNPDDAGRPTSVAVRIYQLRDRKLFDGASYDDLLKNDRTVLAQDLQDGMAAALNPGASARLSQPMKADTKYVAIVAFYRNPGNGNGWKYVIEKTKLDADKPLNLQLVDQLLLVADDSSRKASQ</sequence>
<keyword evidence="2" id="KW-1185">Reference proteome</keyword>
<dbReference type="Gene3D" id="2.60.40.4150">
    <property type="entry name" value="Type VI secretion system, lipoprotein SciN"/>
    <property type="match status" value="1"/>
</dbReference>
<keyword evidence="1" id="KW-0449">Lipoprotein</keyword>
<accession>A0ABU9RSP8</accession>
<dbReference type="Proteomes" id="UP001489897">
    <property type="component" value="Unassembled WGS sequence"/>
</dbReference>
<evidence type="ECO:0000313" key="2">
    <source>
        <dbReference type="Proteomes" id="UP001489897"/>
    </source>
</evidence>
<dbReference type="PANTHER" id="PTHR37625">
    <property type="entry name" value="OUTER MEMBRANE LIPOPROTEIN-RELATED"/>
    <property type="match status" value="1"/>
</dbReference>
<dbReference type="PANTHER" id="PTHR37625:SF4">
    <property type="entry name" value="OUTER MEMBRANE LIPOPROTEIN"/>
    <property type="match status" value="1"/>
</dbReference>
<dbReference type="EMBL" id="JAYMRV010000004">
    <property type="protein sequence ID" value="MEM5422739.1"/>
    <property type="molecule type" value="Genomic_DNA"/>
</dbReference>
<reference evidence="1 2" key="1">
    <citation type="submission" date="2024-01" db="EMBL/GenBank/DDBJ databases">
        <title>The diversity of rhizobia nodulating Mimosa spp. in eleven states of Brazil covering several biomes is determined by host plant, location, and edaphic factors.</title>
        <authorList>
            <person name="Rouws L."/>
            <person name="Barauna A."/>
            <person name="Beukes C."/>
            <person name="De Faria S.M."/>
            <person name="Gross E."/>
            <person name="Dos Reis Junior F.B."/>
            <person name="Simon M."/>
            <person name="Maluk M."/>
            <person name="Odee D.W."/>
            <person name="Kenicer G."/>
            <person name="Young J.P.W."/>
            <person name="Reis V.M."/>
            <person name="Zilli J."/>
            <person name="James E.K."/>
        </authorList>
    </citation>
    <scope>NUCLEOTIDE SEQUENCE [LARGE SCALE GENOMIC DNA]</scope>
    <source>
        <strain evidence="1 2">JPY167</strain>
    </source>
</reference>
<proteinExistence type="predicted"/>
<dbReference type="InterPro" id="IPR017734">
    <property type="entry name" value="T6SS_SciN"/>
</dbReference>
<dbReference type="InterPro" id="IPR010732">
    <property type="entry name" value="T6SS_TssG-like"/>
</dbReference>